<dbReference type="PANTHER" id="PTHR42756:SF1">
    <property type="entry name" value="TRANSCRIPTIONAL REPRESSOR OF EMRAB OPERON"/>
    <property type="match status" value="1"/>
</dbReference>
<keyword evidence="2" id="KW-0238">DNA-binding</keyword>
<dbReference type="InterPro" id="IPR036390">
    <property type="entry name" value="WH_DNA-bd_sf"/>
</dbReference>
<evidence type="ECO:0000256" key="1">
    <source>
        <dbReference type="ARBA" id="ARBA00023015"/>
    </source>
</evidence>
<feature type="domain" description="HTH marR-type" evidence="4">
    <location>
        <begin position="27"/>
        <end position="159"/>
    </location>
</feature>
<accession>A0A382UU47</accession>
<dbReference type="SMART" id="SM00347">
    <property type="entry name" value="HTH_MARR"/>
    <property type="match status" value="1"/>
</dbReference>
<dbReference type="InterPro" id="IPR000835">
    <property type="entry name" value="HTH_MarR-typ"/>
</dbReference>
<proteinExistence type="predicted"/>
<dbReference type="Pfam" id="PF01047">
    <property type="entry name" value="MarR"/>
    <property type="match status" value="1"/>
</dbReference>
<gene>
    <name evidence="5" type="ORF">METZ01_LOCUS390630</name>
</gene>
<dbReference type="EMBL" id="UINC01146825">
    <property type="protein sequence ID" value="SVD37776.1"/>
    <property type="molecule type" value="Genomic_DNA"/>
</dbReference>
<sequence length="160" mass="17906">MATQPKKSTGKDITEFYAGDAVALGDDQSVGYLIKLANQVVMRNLDAELQHYDLTAPQWVPLLLLSKERADTVAGCAREIDVDAGAMTRMLDRLEAKGFVSRNRSDEDRRVVKVELTKAGHEIVKLIPPTICSVLNSHLRGFSEQEFESFKDLLRRFLAN</sequence>
<dbReference type="PRINTS" id="PR00598">
    <property type="entry name" value="HTHMARR"/>
</dbReference>
<feature type="non-terminal residue" evidence="5">
    <location>
        <position position="160"/>
    </location>
</feature>
<keyword evidence="3" id="KW-0804">Transcription</keyword>
<name>A0A382UU47_9ZZZZ</name>
<organism evidence="5">
    <name type="scientific">marine metagenome</name>
    <dbReference type="NCBI Taxonomy" id="408172"/>
    <lineage>
        <taxon>unclassified sequences</taxon>
        <taxon>metagenomes</taxon>
        <taxon>ecological metagenomes</taxon>
    </lineage>
</organism>
<evidence type="ECO:0000313" key="5">
    <source>
        <dbReference type="EMBL" id="SVD37776.1"/>
    </source>
</evidence>
<dbReference type="PROSITE" id="PS50995">
    <property type="entry name" value="HTH_MARR_2"/>
    <property type="match status" value="1"/>
</dbReference>
<evidence type="ECO:0000259" key="4">
    <source>
        <dbReference type="PROSITE" id="PS50995"/>
    </source>
</evidence>
<dbReference type="GO" id="GO:0003700">
    <property type="term" value="F:DNA-binding transcription factor activity"/>
    <property type="evidence" value="ECO:0007669"/>
    <property type="project" value="InterPro"/>
</dbReference>
<dbReference type="AlphaFoldDB" id="A0A382UU47"/>
<dbReference type="SUPFAM" id="SSF46785">
    <property type="entry name" value="Winged helix' DNA-binding domain"/>
    <property type="match status" value="1"/>
</dbReference>
<reference evidence="5" key="1">
    <citation type="submission" date="2018-05" db="EMBL/GenBank/DDBJ databases">
        <authorList>
            <person name="Lanie J.A."/>
            <person name="Ng W.-L."/>
            <person name="Kazmierczak K.M."/>
            <person name="Andrzejewski T.M."/>
            <person name="Davidsen T.M."/>
            <person name="Wayne K.J."/>
            <person name="Tettelin H."/>
            <person name="Glass J.I."/>
            <person name="Rusch D."/>
            <person name="Podicherti R."/>
            <person name="Tsui H.-C.T."/>
            <person name="Winkler M.E."/>
        </authorList>
    </citation>
    <scope>NUCLEOTIDE SEQUENCE</scope>
</reference>
<evidence type="ECO:0000256" key="3">
    <source>
        <dbReference type="ARBA" id="ARBA00023163"/>
    </source>
</evidence>
<dbReference type="InterPro" id="IPR023187">
    <property type="entry name" value="Tscrpt_reg_MarR-type_CS"/>
</dbReference>
<dbReference type="InterPro" id="IPR036388">
    <property type="entry name" value="WH-like_DNA-bd_sf"/>
</dbReference>
<dbReference type="PANTHER" id="PTHR42756">
    <property type="entry name" value="TRANSCRIPTIONAL REGULATOR, MARR"/>
    <property type="match status" value="1"/>
</dbReference>
<evidence type="ECO:0000256" key="2">
    <source>
        <dbReference type="ARBA" id="ARBA00023125"/>
    </source>
</evidence>
<dbReference type="PROSITE" id="PS01117">
    <property type="entry name" value="HTH_MARR_1"/>
    <property type="match status" value="1"/>
</dbReference>
<keyword evidence="1" id="KW-0805">Transcription regulation</keyword>
<protein>
    <recommendedName>
        <fullName evidence="4">HTH marR-type domain-containing protein</fullName>
    </recommendedName>
</protein>
<dbReference type="Gene3D" id="1.10.10.10">
    <property type="entry name" value="Winged helix-like DNA-binding domain superfamily/Winged helix DNA-binding domain"/>
    <property type="match status" value="1"/>
</dbReference>
<dbReference type="GO" id="GO:0003677">
    <property type="term" value="F:DNA binding"/>
    <property type="evidence" value="ECO:0007669"/>
    <property type="project" value="UniProtKB-KW"/>
</dbReference>